<keyword evidence="1" id="KW-0175">Coiled coil</keyword>
<reference evidence="3" key="1">
    <citation type="journal article" date="2019" name="Int. J. Syst. Evol. Microbiol.">
        <title>The Global Catalogue of Microorganisms (GCM) 10K type strain sequencing project: providing services to taxonomists for standard genome sequencing and annotation.</title>
        <authorList>
            <consortium name="The Broad Institute Genomics Platform"/>
            <consortium name="The Broad Institute Genome Sequencing Center for Infectious Disease"/>
            <person name="Wu L."/>
            <person name="Ma J."/>
        </authorList>
    </citation>
    <scope>NUCLEOTIDE SEQUENCE [LARGE SCALE GENOMIC DNA]</scope>
    <source>
        <strain evidence="3">NBRC 111756</strain>
    </source>
</reference>
<evidence type="ECO:0000313" key="3">
    <source>
        <dbReference type="Proteomes" id="UP001596422"/>
    </source>
</evidence>
<dbReference type="InterPro" id="IPR007139">
    <property type="entry name" value="DUF349"/>
</dbReference>
<keyword evidence="3" id="KW-1185">Reference proteome</keyword>
<dbReference type="Pfam" id="PF03993">
    <property type="entry name" value="DUF349"/>
    <property type="match status" value="5"/>
</dbReference>
<dbReference type="EMBL" id="JBHSWE010000001">
    <property type="protein sequence ID" value="MFC6669532.1"/>
    <property type="molecule type" value="Genomic_DNA"/>
</dbReference>
<protein>
    <submittedName>
        <fullName evidence="2">DUF349 domain-containing protein</fullName>
    </submittedName>
</protein>
<comment type="caution">
    <text evidence="2">The sequence shown here is derived from an EMBL/GenBank/DDBJ whole genome shotgun (WGS) entry which is preliminary data.</text>
</comment>
<gene>
    <name evidence="2" type="ORF">ACFQDL_05050</name>
</gene>
<feature type="coiled-coil region" evidence="1">
    <location>
        <begin position="15"/>
        <end position="42"/>
    </location>
</feature>
<dbReference type="RefSeq" id="WP_379908088.1">
    <property type="nucleotide sequence ID" value="NZ_JBHSWE010000001.1"/>
</dbReference>
<accession>A0ABW1ZWH3</accession>
<name>A0ABW1ZWH3_9GAMM</name>
<proteinExistence type="predicted"/>
<sequence>MQAETEARERRQQQQNAYRQARSALIEQLETLEQQCRQSVAEGNFDYSELQCTAEQWLQQWQALPHGEFDGDTGTPAPLLGRLEQLAASADAQEKIAEQLDRLLAQPVDDAGPGKLRKQQQQLESLLQRVNWPDGLSRPESLKRAEKRLREIDSRRQALNQQSRALQQSLQEQLDSLEQAIAEGHVKQAGKHHQRAADALELLNGQAAGALDQRFRQLHAQLQELRDWQGFAVTPKKEQLCADMEALIDSELPTPERAEAIRRLQQQWKELDSTDAYHSQALWRRFKEASDRAYAPCEDYFLALGEQRRENLKQRGIICEQLETYIASIDWDAPDWKGIETISRAAKQEWKHYSPVDRGPGKELQQRFNGLLQQLDGRLQGHFQQCLELKRDLVARTAALCDAEDPHQAARDARQLQQEWKAAGKTYRNQEQRLWKQFRSHCDSIFARLSDSQQQHRQQQDEQREQAESACQQLEQLLDRVVGRTTIATALAQARETFDGLDQAFCASFARRFDKAAEQLARQCRELEELQASAGLQALERRAGLCDELESLLGADSEDSEPLAELQQNWRALPACSSEFSELIEQRYQLVLQTLQEPDLLPELTEAAGERLRQLCIQLEIALGLPSPDEDQALRLEYQMQRLQQALEQHSQTTRLSDLQRLEYEWRCIPSPAATRS</sequence>
<evidence type="ECO:0000256" key="1">
    <source>
        <dbReference type="SAM" id="Coils"/>
    </source>
</evidence>
<evidence type="ECO:0000313" key="2">
    <source>
        <dbReference type="EMBL" id="MFC6669532.1"/>
    </source>
</evidence>
<feature type="coiled-coil region" evidence="1">
    <location>
        <begin position="142"/>
        <end position="183"/>
    </location>
</feature>
<feature type="coiled-coil region" evidence="1">
    <location>
        <begin position="457"/>
        <end position="484"/>
    </location>
</feature>
<dbReference type="Proteomes" id="UP001596422">
    <property type="component" value="Unassembled WGS sequence"/>
</dbReference>
<organism evidence="2 3">
    <name type="scientific">Marinobacterium aestuariivivens</name>
    <dbReference type="NCBI Taxonomy" id="1698799"/>
    <lineage>
        <taxon>Bacteria</taxon>
        <taxon>Pseudomonadati</taxon>
        <taxon>Pseudomonadota</taxon>
        <taxon>Gammaproteobacteria</taxon>
        <taxon>Oceanospirillales</taxon>
        <taxon>Oceanospirillaceae</taxon>
        <taxon>Marinobacterium</taxon>
    </lineage>
</organism>